<accession>B7G7C9</accession>
<dbReference type="Gene3D" id="3.90.1410.10">
    <property type="entry name" value="set domain protein methyltransferase, domain 1"/>
    <property type="match status" value="1"/>
</dbReference>
<name>B7G7C9_PHATC</name>
<dbReference type="PANTHER" id="PTHR13271">
    <property type="entry name" value="UNCHARACTERIZED PUTATIVE METHYLTRANSFERASE"/>
    <property type="match status" value="1"/>
</dbReference>
<reference evidence="2 3" key="1">
    <citation type="journal article" date="2008" name="Nature">
        <title>The Phaeodactylum genome reveals the evolutionary history of diatom genomes.</title>
        <authorList>
            <person name="Bowler C."/>
            <person name="Allen A.E."/>
            <person name="Badger J.H."/>
            <person name="Grimwood J."/>
            <person name="Jabbari K."/>
            <person name="Kuo A."/>
            <person name="Maheswari U."/>
            <person name="Martens C."/>
            <person name="Maumus F."/>
            <person name="Otillar R.P."/>
            <person name="Rayko E."/>
            <person name="Salamov A."/>
            <person name="Vandepoele K."/>
            <person name="Beszteri B."/>
            <person name="Gruber A."/>
            <person name="Heijde M."/>
            <person name="Katinka M."/>
            <person name="Mock T."/>
            <person name="Valentin K."/>
            <person name="Verret F."/>
            <person name="Berges J.A."/>
            <person name="Brownlee C."/>
            <person name="Cadoret J.P."/>
            <person name="Chiovitti A."/>
            <person name="Choi C.J."/>
            <person name="Coesel S."/>
            <person name="De Martino A."/>
            <person name="Detter J.C."/>
            <person name="Durkin C."/>
            <person name="Falciatore A."/>
            <person name="Fournet J."/>
            <person name="Haruta M."/>
            <person name="Huysman M.J."/>
            <person name="Jenkins B.D."/>
            <person name="Jiroutova K."/>
            <person name="Jorgensen R.E."/>
            <person name="Joubert Y."/>
            <person name="Kaplan A."/>
            <person name="Kroger N."/>
            <person name="Kroth P.G."/>
            <person name="La Roche J."/>
            <person name="Lindquist E."/>
            <person name="Lommer M."/>
            <person name="Martin-Jezequel V."/>
            <person name="Lopez P.J."/>
            <person name="Lucas S."/>
            <person name="Mangogna M."/>
            <person name="McGinnis K."/>
            <person name="Medlin L.K."/>
            <person name="Montsant A."/>
            <person name="Oudot-Le Secq M.P."/>
            <person name="Napoli C."/>
            <person name="Obornik M."/>
            <person name="Parker M.S."/>
            <person name="Petit J.L."/>
            <person name="Porcel B.M."/>
            <person name="Poulsen N."/>
            <person name="Robison M."/>
            <person name="Rychlewski L."/>
            <person name="Rynearson T.A."/>
            <person name="Schmutz J."/>
            <person name="Shapiro H."/>
            <person name="Siaut M."/>
            <person name="Stanley M."/>
            <person name="Sussman M.R."/>
            <person name="Taylor A.R."/>
            <person name="Vardi A."/>
            <person name="von Dassow P."/>
            <person name="Vyverman W."/>
            <person name="Willis A."/>
            <person name="Wyrwicz L.S."/>
            <person name="Rokhsar D.S."/>
            <person name="Weissenbach J."/>
            <person name="Armbrust E.V."/>
            <person name="Green B.R."/>
            <person name="Van de Peer Y."/>
            <person name="Grigoriev I.V."/>
        </authorList>
    </citation>
    <scope>NUCLEOTIDE SEQUENCE [LARGE SCALE GENOMIC DNA]</scope>
    <source>
        <strain evidence="2 3">CCAP 1055/1</strain>
    </source>
</reference>
<dbReference type="OMA" id="FFRDAND"/>
<evidence type="ECO:0000313" key="2">
    <source>
        <dbReference type="EMBL" id="EEC45618.1"/>
    </source>
</evidence>
<dbReference type="KEGG" id="pti:PHATRDRAFT_38974"/>
<dbReference type="InterPro" id="IPR001214">
    <property type="entry name" value="SET_dom"/>
</dbReference>
<dbReference type="InParanoid" id="B7G7C9"/>
<dbReference type="eggNOG" id="KOG1337">
    <property type="taxonomic scope" value="Eukaryota"/>
</dbReference>
<keyword evidence="3" id="KW-1185">Reference proteome</keyword>
<dbReference type="STRING" id="556484.B7G7C9"/>
<dbReference type="PANTHER" id="PTHR13271:SF152">
    <property type="entry name" value="UBIQUITIN-LIKE DOMAIN-CONTAINING PROTEIN"/>
    <property type="match status" value="1"/>
</dbReference>
<feature type="domain" description="SET" evidence="1">
    <location>
        <begin position="15"/>
        <end position="274"/>
    </location>
</feature>
<dbReference type="GeneID" id="7203720"/>
<dbReference type="PROSITE" id="PS50280">
    <property type="entry name" value="SET"/>
    <property type="match status" value="1"/>
</dbReference>
<organism evidence="2 3">
    <name type="scientific">Phaeodactylum tricornutum (strain CCAP 1055/1)</name>
    <dbReference type="NCBI Taxonomy" id="556484"/>
    <lineage>
        <taxon>Eukaryota</taxon>
        <taxon>Sar</taxon>
        <taxon>Stramenopiles</taxon>
        <taxon>Ochrophyta</taxon>
        <taxon>Bacillariophyta</taxon>
        <taxon>Bacillariophyceae</taxon>
        <taxon>Bacillariophycidae</taxon>
        <taxon>Naviculales</taxon>
        <taxon>Phaeodactylaceae</taxon>
        <taxon>Phaeodactylum</taxon>
    </lineage>
</organism>
<dbReference type="OrthoDB" id="48326at2759"/>
<dbReference type="AlphaFoldDB" id="B7G7C9"/>
<proteinExistence type="predicted"/>
<dbReference type="HOGENOM" id="CLU_559575_0_0_1"/>
<dbReference type="RefSeq" id="XP_002182882.1">
    <property type="nucleotide sequence ID" value="XM_002182846.1"/>
</dbReference>
<gene>
    <name evidence="2" type="ORF">PHATRDRAFT_38974</name>
</gene>
<dbReference type="EMBL" id="CM000619">
    <property type="protein sequence ID" value="EEC45618.1"/>
    <property type="molecule type" value="Genomic_DNA"/>
</dbReference>
<dbReference type="SUPFAM" id="SSF82199">
    <property type="entry name" value="SET domain"/>
    <property type="match status" value="1"/>
</dbReference>
<sequence>MNRETHKRPRGVGCLEWYSNLTEWIERSGGTAPATIGLTPERELQVLQDPIAAGTVVFTVPWECLVTAGRMRELRDATVWLSAAIQSHDRNLRSTKDDTASALYNSVQDCAVAMYLASRPAEYREYLASLPSDSNFLPRQWSESELKALRGSPLLIRVRKAREGIQKDYNLIREAWKEIHSSHSPSTTANFPKLEEFSSAMAVVSSRAFSGMAGFETKGGAVNDTTMIPLLDLCNHHRGRCVTKNVSYRFKDGTVMVKAVTDIAIGDTLKITYGAQGNAQLFLNYGFCVADNWEPDGSSNDALEFFRDANDLEPVAFLRTGPKSYTYGPFVKALESFRDDNAERKTEHDFVDLEAFLDECDDEGVDEEFDCCFVENDGVCVEGEDTKSSDIKLLEDFRTRLLAMQDDYVLNESSQTPFATTLIQSELRIIDFFLRAVVAIEKRLDVQDIQPLQSTIALKFIDESRARKQVDELAKVFMQIRHSGGLPS</sequence>
<evidence type="ECO:0000313" key="3">
    <source>
        <dbReference type="Proteomes" id="UP000000759"/>
    </source>
</evidence>
<dbReference type="CDD" id="cd10527">
    <property type="entry name" value="SET_LSMT"/>
    <property type="match status" value="1"/>
</dbReference>
<dbReference type="GO" id="GO:0016279">
    <property type="term" value="F:protein-lysine N-methyltransferase activity"/>
    <property type="evidence" value="ECO:0007669"/>
    <property type="project" value="TreeGrafter"/>
</dbReference>
<dbReference type="InterPro" id="IPR046341">
    <property type="entry name" value="SET_dom_sf"/>
</dbReference>
<dbReference type="InterPro" id="IPR050600">
    <property type="entry name" value="SETD3_SETD6_MTase"/>
</dbReference>
<dbReference type="Proteomes" id="UP000000759">
    <property type="component" value="Chromosome 17"/>
</dbReference>
<protein>
    <recommendedName>
        <fullName evidence="1">SET domain-containing protein</fullName>
    </recommendedName>
</protein>
<evidence type="ECO:0000259" key="1">
    <source>
        <dbReference type="PROSITE" id="PS50280"/>
    </source>
</evidence>
<reference evidence="3" key="2">
    <citation type="submission" date="2008-08" db="EMBL/GenBank/DDBJ databases">
        <authorList>
            <consortium name="Diatom Consortium"/>
            <person name="Grigoriev I."/>
            <person name="Grimwood J."/>
            <person name="Kuo A."/>
            <person name="Otillar R.P."/>
            <person name="Salamov A."/>
            <person name="Detter J.C."/>
            <person name="Lindquist E."/>
            <person name="Shapiro H."/>
            <person name="Lucas S."/>
            <person name="Glavina del Rio T."/>
            <person name="Pitluck S."/>
            <person name="Rokhsar D."/>
            <person name="Bowler C."/>
        </authorList>
    </citation>
    <scope>GENOME REANNOTATION</scope>
    <source>
        <strain evidence="3">CCAP 1055/1</strain>
    </source>
</reference>
<dbReference type="PaxDb" id="2850-Phatr38974"/>